<dbReference type="OrthoDB" id="9801573at2"/>
<accession>A0A4Z0NPS5</accession>
<protein>
    <submittedName>
        <fullName evidence="1">Glycosyltransferase family 1 protein</fullName>
    </submittedName>
</protein>
<dbReference type="SUPFAM" id="SSF53756">
    <property type="entry name" value="UDP-Glycosyltransferase/glycogen phosphorylase"/>
    <property type="match status" value="1"/>
</dbReference>
<keyword evidence="1" id="KW-0808">Transferase</keyword>
<keyword evidence="2" id="KW-1185">Reference proteome</keyword>
<name>A0A4Z0NPS5_9HYPH</name>
<dbReference type="EMBL" id="SRLB01000009">
    <property type="protein sequence ID" value="TGD98933.1"/>
    <property type="molecule type" value="Genomic_DNA"/>
</dbReference>
<dbReference type="Gene3D" id="3.40.50.2000">
    <property type="entry name" value="Glycogen Phosphorylase B"/>
    <property type="match status" value="1"/>
</dbReference>
<sequence>MTSVSARLAFVGNGSVLGHLFFQDAHNHQVTIRLEIDGIDLGENLVRQRGGNSSVWSFRIPSRFWDDETHLLRAIYCADDSESSEDIQVHLPAQRYFYHVDEVKRNEIVGWVRRNDDTYTRAVVALRVNGVIVSRATANQYRGELVEHGHLDGRFGFNILIPYQYRHIGAIAEFGVIDDDEFIPLSSIHIMRSDVKVLIVTDTKDTNNASRYYRAVVQGRHLWQAGAEVAVVDKSEVHPNSSSSFDIVVLQRTPLTPQLEKLVRAAKAERSLVLYETDDLNVFSEIADQISAVRSGFRYLDDPEFQVEMQLRFQSATVADAILVPNNFMSRYFKQRGFQTITSRFSLERRFIKERPLTKSARWKILYMSGSPTHKNDLKEMISDLYEFHRDHEDCDLTVLGHVDADSFSGWDRIFFKPAVTYDAMIDEVSDHDLVLVPFEKTVFNFAKSATKVLESAAAGVPVMASAVPDYVKTIGDLGVGYIVPWHGSWYAALENAYRQRHADHAAFSKMQQFAYLQADGLQKGLELLSEISDLQKNRLCNVA</sequence>
<gene>
    <name evidence="1" type="ORF">EU555_13550</name>
</gene>
<proteinExistence type="predicted"/>
<dbReference type="AlphaFoldDB" id="A0A4Z0NPS5"/>
<reference evidence="1 2" key="1">
    <citation type="submission" date="2019-04" db="EMBL/GenBank/DDBJ databases">
        <authorList>
            <person name="Feng G."/>
            <person name="Zhu H."/>
        </authorList>
    </citation>
    <scope>NUCLEOTIDE SEQUENCE [LARGE SCALE GENOMIC DNA]</scope>
    <source>
        <strain evidence="1 2">6HR-1</strain>
    </source>
</reference>
<comment type="caution">
    <text evidence="1">The sequence shown here is derived from an EMBL/GenBank/DDBJ whole genome shotgun (WGS) entry which is preliminary data.</text>
</comment>
<dbReference type="GO" id="GO:0016740">
    <property type="term" value="F:transferase activity"/>
    <property type="evidence" value="ECO:0007669"/>
    <property type="project" value="UniProtKB-KW"/>
</dbReference>
<dbReference type="Proteomes" id="UP000297535">
    <property type="component" value="Unassembled WGS sequence"/>
</dbReference>
<dbReference type="RefSeq" id="WP_135415172.1">
    <property type="nucleotide sequence ID" value="NZ_SRLB01000009.1"/>
</dbReference>
<organism evidence="1 2">
    <name type="scientific">Methylobacterium nonmethylotrophicum</name>
    <dbReference type="NCBI Taxonomy" id="1141884"/>
    <lineage>
        <taxon>Bacteria</taxon>
        <taxon>Pseudomonadati</taxon>
        <taxon>Pseudomonadota</taxon>
        <taxon>Alphaproteobacteria</taxon>
        <taxon>Hyphomicrobiales</taxon>
        <taxon>Methylobacteriaceae</taxon>
        <taxon>Methylobacterium</taxon>
    </lineage>
</organism>
<evidence type="ECO:0000313" key="1">
    <source>
        <dbReference type="EMBL" id="TGD98933.1"/>
    </source>
</evidence>
<evidence type="ECO:0000313" key="2">
    <source>
        <dbReference type="Proteomes" id="UP000297535"/>
    </source>
</evidence>